<dbReference type="Proteomes" id="UP000290261">
    <property type="component" value="Unassembled WGS sequence"/>
</dbReference>
<comment type="caution">
    <text evidence="1">The sequence shown here is derived from an EMBL/GenBank/DDBJ whole genome shotgun (WGS) entry which is preliminary data.</text>
</comment>
<proteinExistence type="predicted"/>
<keyword evidence="2" id="KW-1185">Reference proteome</keyword>
<name>A0A444VME0_9FLAO</name>
<protein>
    <submittedName>
        <fullName evidence="1">Uncharacterized protein</fullName>
    </submittedName>
</protein>
<reference evidence="1 2" key="1">
    <citation type="submission" date="2014-04" db="EMBL/GenBank/DDBJ databases">
        <title>Whole genome of Muricauda olearia.</title>
        <authorList>
            <person name="Zhang X.-H."/>
            <person name="Tang K."/>
        </authorList>
    </citation>
    <scope>NUCLEOTIDE SEQUENCE [LARGE SCALE GENOMIC DNA]</scope>
    <source>
        <strain evidence="1 2">Th120</strain>
    </source>
</reference>
<dbReference type="AlphaFoldDB" id="A0A444VME0"/>
<evidence type="ECO:0000313" key="2">
    <source>
        <dbReference type="Proteomes" id="UP000290261"/>
    </source>
</evidence>
<gene>
    <name evidence="1" type="ORF">DN53_08250</name>
</gene>
<evidence type="ECO:0000313" key="1">
    <source>
        <dbReference type="EMBL" id="RYC51870.1"/>
    </source>
</evidence>
<organism evidence="1 2">
    <name type="scientific">Flagellimonas olearia</name>
    <dbReference type="NCBI Taxonomy" id="552546"/>
    <lineage>
        <taxon>Bacteria</taxon>
        <taxon>Pseudomonadati</taxon>
        <taxon>Bacteroidota</taxon>
        <taxon>Flavobacteriia</taxon>
        <taxon>Flavobacteriales</taxon>
        <taxon>Flavobacteriaceae</taxon>
        <taxon>Flagellimonas</taxon>
    </lineage>
</organism>
<dbReference type="EMBL" id="JJMP01000003">
    <property type="protein sequence ID" value="RYC51870.1"/>
    <property type="molecule type" value="Genomic_DNA"/>
</dbReference>
<sequence>MIMRVNLANREYFMLIEQGLYKKMKKLVNTNNRKYPKGRNHLNIDYLVFVIDLIEQKSIEHKDNLTKGHVRLKASYLKKYFWNYKRHIDFLESNDFISKRPYIINKNLSHGYKVIYPVNQKLKIVKHLCSQTEFTKNLVDFENRTCEITDETTEHLTKWLNTNQISFDYESAMKFITNSTDLSIRQKYQRMLICEKLSHGLIYYRRLAKDRRLHTTITSLPKELRPFLSFKGDKLVSLDLKSSQPYFLCGLISELINTSGEGLVFGGLKRRFREKISEVYTVTILSTPQNTVYEELSKFIDLVLTNDIYEHVGNNFSEEFLEEIQGPNGHIQDKFYVLSKGYKQRKQFKTLRDYCKKAVLEYLYCSPNSHEKRIKEIRRIFPDSVNRIVNMLKFKDEEKKFNRNDFALILQNIEAYFIIDIITKTIAEERPDLFMLTIHDSIICTVDNMKYVHDTMMDIFIGMLGIAPNIVFEPWFQVTEESTKVQKIA</sequence>
<accession>A0A444VME0</accession>